<dbReference type="SUPFAM" id="SSF54518">
    <property type="entry name" value="Tubby C-terminal domain-like"/>
    <property type="match status" value="1"/>
</dbReference>
<evidence type="ECO:0000313" key="4">
    <source>
        <dbReference type="Proteomes" id="UP001642483"/>
    </source>
</evidence>
<gene>
    <name evidence="3" type="ORF">CVLEPA_LOCUS31675</name>
</gene>
<evidence type="ECO:0000256" key="1">
    <source>
        <dbReference type="ARBA" id="ARBA00005350"/>
    </source>
</evidence>
<evidence type="ECO:0000256" key="2">
    <source>
        <dbReference type="RuleBase" id="RU363116"/>
    </source>
</evidence>
<accession>A0ABP0H453</accession>
<reference evidence="3 4" key="1">
    <citation type="submission" date="2024-02" db="EMBL/GenBank/DDBJ databases">
        <authorList>
            <person name="Daric V."/>
            <person name="Darras S."/>
        </authorList>
    </citation>
    <scope>NUCLEOTIDE SEQUENCE [LARGE SCALE GENOMIC DNA]</scope>
</reference>
<organism evidence="3 4">
    <name type="scientific">Clavelina lepadiformis</name>
    <name type="common">Light-bulb sea squirt</name>
    <name type="synonym">Ascidia lepadiformis</name>
    <dbReference type="NCBI Taxonomy" id="159417"/>
    <lineage>
        <taxon>Eukaryota</taxon>
        <taxon>Metazoa</taxon>
        <taxon>Chordata</taxon>
        <taxon>Tunicata</taxon>
        <taxon>Ascidiacea</taxon>
        <taxon>Aplousobranchia</taxon>
        <taxon>Clavelinidae</taxon>
        <taxon>Clavelina</taxon>
    </lineage>
</organism>
<comment type="caution">
    <text evidence="3">The sequence shown here is derived from an EMBL/GenBank/DDBJ whole genome shotgun (WGS) entry which is preliminary data.</text>
</comment>
<dbReference type="EMBL" id="CAWYQH010000174">
    <property type="protein sequence ID" value="CAK8698208.1"/>
    <property type="molecule type" value="Genomic_DNA"/>
</dbReference>
<keyword evidence="2" id="KW-0449">Lipoprotein</keyword>
<proteinExistence type="inferred from homology"/>
<comment type="cofactor">
    <cofactor evidence="2">
        <name>Ca(2+)</name>
        <dbReference type="ChEBI" id="CHEBI:29108"/>
    </cofactor>
</comment>
<keyword evidence="4" id="KW-1185">Reference proteome</keyword>
<dbReference type="InterPro" id="IPR025659">
    <property type="entry name" value="Tubby-like_C"/>
</dbReference>
<dbReference type="InterPro" id="IPR005552">
    <property type="entry name" value="Scramblase"/>
</dbReference>
<dbReference type="Proteomes" id="UP001642483">
    <property type="component" value="Unassembled WGS sequence"/>
</dbReference>
<name>A0ABP0H453_CLALP</name>
<dbReference type="PANTHER" id="PTHR23248:SF63">
    <property type="entry name" value="PHOSPHOLIPID SCRAMBLASE"/>
    <property type="match status" value="1"/>
</dbReference>
<comment type="function">
    <text evidence="2">May mediate accelerated ATP-independent bidirectional transbilayer migration of phospholipids upon binding calcium ions that results in a loss of phospholipid asymmetry in the plasma membrane.</text>
</comment>
<keyword evidence="2" id="KW-0106">Calcium</keyword>
<protein>
    <recommendedName>
        <fullName evidence="2">Phospholipid scramblase</fullName>
    </recommendedName>
</protein>
<sequence length="288" mass="32619">MVINIKSINQETAIIFFCLLFWNLKFKPRQMDGYSQSTMANPLPLKPIEQPQTGWMPIPTVANCPPGLEYLTQLDQVLVHQEVSLIEVLLEWEAKNKYRLKNSVGQQCYFAAEESEVCMRQMCGSSRGFTMHITDNSGAEVIRVTRPFKCWAGCCWCANADCCSYNIEIEAPVGQVIGRVRQSQSFWYNYFDVQDATGKNIFTIKGPCCVCPGPCCTCDFPFDIWTKETTPSVIGRVTKQWSGLTKELFTDATNFSVTFPIDLDVKMKAVLLGATFLIDMMFFEVDES</sequence>
<keyword evidence="2" id="KW-0564">Palmitate</keyword>
<dbReference type="Pfam" id="PF03803">
    <property type="entry name" value="Scramblase"/>
    <property type="match status" value="1"/>
</dbReference>
<dbReference type="PANTHER" id="PTHR23248">
    <property type="entry name" value="PHOSPHOLIPID SCRAMBLASE-RELATED"/>
    <property type="match status" value="1"/>
</dbReference>
<comment type="similarity">
    <text evidence="1 2">Belongs to the phospholipid scramblase family.</text>
</comment>
<evidence type="ECO:0000313" key="3">
    <source>
        <dbReference type="EMBL" id="CAK8698208.1"/>
    </source>
</evidence>